<feature type="transmembrane region" description="Helical" evidence="1">
    <location>
        <begin position="20"/>
        <end position="38"/>
    </location>
</feature>
<evidence type="ECO:0000256" key="1">
    <source>
        <dbReference type="SAM" id="Phobius"/>
    </source>
</evidence>
<dbReference type="OrthoDB" id="6659017at2"/>
<evidence type="ECO:0000313" key="3">
    <source>
        <dbReference type="Proteomes" id="UP000240987"/>
    </source>
</evidence>
<gene>
    <name evidence="2" type="ORF">C9J12_13040</name>
</gene>
<feature type="transmembrane region" description="Helical" evidence="1">
    <location>
        <begin position="75"/>
        <end position="97"/>
    </location>
</feature>
<reference evidence="2 3" key="1">
    <citation type="submission" date="2018-01" db="EMBL/GenBank/DDBJ databases">
        <title>Whole genome sequencing of Histamine producing bacteria.</title>
        <authorList>
            <person name="Butler K."/>
        </authorList>
    </citation>
    <scope>NUCLEOTIDE SEQUENCE [LARGE SCALE GENOMIC DNA]</scope>
    <source>
        <strain evidence="2 3">JCM 12947</strain>
    </source>
</reference>
<dbReference type="RefSeq" id="WP_107243116.1">
    <property type="nucleotide sequence ID" value="NZ_PYMJ01000011.1"/>
</dbReference>
<dbReference type="EMBL" id="PYMJ01000011">
    <property type="protein sequence ID" value="PSU48135.1"/>
    <property type="molecule type" value="Genomic_DNA"/>
</dbReference>
<feature type="transmembrane region" description="Helical" evidence="1">
    <location>
        <begin position="50"/>
        <end position="69"/>
    </location>
</feature>
<organism evidence="2 3">
    <name type="scientific">Photobacterium frigidiphilum</name>
    <dbReference type="NCBI Taxonomy" id="264736"/>
    <lineage>
        <taxon>Bacteria</taxon>
        <taxon>Pseudomonadati</taxon>
        <taxon>Pseudomonadota</taxon>
        <taxon>Gammaproteobacteria</taxon>
        <taxon>Vibrionales</taxon>
        <taxon>Vibrionaceae</taxon>
        <taxon>Photobacterium</taxon>
    </lineage>
</organism>
<keyword evidence="1" id="KW-0472">Membrane</keyword>
<evidence type="ECO:0000313" key="2">
    <source>
        <dbReference type="EMBL" id="PSU48135.1"/>
    </source>
</evidence>
<accession>A0A2T3JGT4</accession>
<dbReference type="Proteomes" id="UP000240987">
    <property type="component" value="Unassembled WGS sequence"/>
</dbReference>
<proteinExistence type="predicted"/>
<keyword evidence="1" id="KW-1133">Transmembrane helix</keyword>
<dbReference type="AlphaFoldDB" id="A0A2T3JGT4"/>
<comment type="caution">
    <text evidence="2">The sequence shown here is derived from an EMBL/GenBank/DDBJ whole genome shotgun (WGS) entry which is preliminary data.</text>
</comment>
<name>A0A2T3JGT4_9GAMM</name>
<sequence>MNNLNKSVWVVSPLLIKKCLMALFLAGLSFVSFILLFSTLSKAANAPLTFSPIDVLYGLAFSLGFGLGLSNTTAIVLACFILLIPSAAFFTLGWKVVKKG</sequence>
<keyword evidence="3" id="KW-1185">Reference proteome</keyword>
<protein>
    <submittedName>
        <fullName evidence="2">Uncharacterized protein</fullName>
    </submittedName>
</protein>
<keyword evidence="1" id="KW-0812">Transmembrane</keyword>